<protein>
    <recommendedName>
        <fullName evidence="4">DUF211 domain-containing protein</fullName>
    </recommendedName>
</protein>
<accession>A0A2R7Y1L5</accession>
<evidence type="ECO:0008006" key="4">
    <source>
        <dbReference type="Google" id="ProtNLM"/>
    </source>
</evidence>
<dbReference type="Proteomes" id="UP000244093">
    <property type="component" value="Unassembled WGS sequence"/>
</dbReference>
<dbReference type="Gene3D" id="3.30.70.1340">
    <property type="entry name" value="MTH889-like domain"/>
    <property type="match status" value="1"/>
</dbReference>
<dbReference type="Pfam" id="PF02680">
    <property type="entry name" value="DUF211"/>
    <property type="match status" value="1"/>
</dbReference>
<organism evidence="1 3">
    <name type="scientific">Zestosphaera tikiterensis</name>
    <dbReference type="NCBI Taxonomy" id="1973259"/>
    <lineage>
        <taxon>Archaea</taxon>
        <taxon>Thermoproteota</taxon>
        <taxon>Thermoprotei</taxon>
        <taxon>Desulfurococcales</taxon>
        <taxon>Desulfurococcaceae</taxon>
        <taxon>Zestosphaera</taxon>
    </lineage>
</organism>
<reference evidence="1 3" key="2">
    <citation type="journal article" date="2018" name="Syst. Appl. Microbiol.">
        <title>A new symbiotic nanoarchaeote (Candidatus Nanoclepta minutus) and its host (Zestosphaera tikiterensis gen. nov., sp. nov.) from a New Zealand hot spring.</title>
        <authorList>
            <person name="St John E."/>
            <person name="Liu Y."/>
            <person name="Podar M."/>
            <person name="Stott M.B."/>
            <person name="Meneghin J."/>
            <person name="Chen Z."/>
            <person name="Lagutin K."/>
            <person name="Mitchell K."/>
            <person name="Reysenbach A.L."/>
        </authorList>
    </citation>
    <scope>NUCLEOTIDE SEQUENCE [LARGE SCALE GENOMIC DNA]</scope>
    <source>
        <strain evidence="1">NZ3</strain>
    </source>
</reference>
<evidence type="ECO:0000313" key="3">
    <source>
        <dbReference type="Proteomes" id="UP000244093"/>
    </source>
</evidence>
<evidence type="ECO:0000313" key="1">
    <source>
        <dbReference type="EMBL" id="PUA31431.1"/>
    </source>
</evidence>
<comment type="caution">
    <text evidence="1">The sequence shown here is derived from an EMBL/GenBank/DDBJ whole genome shotgun (WGS) entry which is preliminary data.</text>
</comment>
<name>A0A2R7Y1L5_9CREN</name>
<dbReference type="EMBL" id="NBVN01000011">
    <property type="protein sequence ID" value="PUA31431.1"/>
    <property type="molecule type" value="Genomic_DNA"/>
</dbReference>
<gene>
    <name evidence="2" type="ORF">B7O98_07910</name>
    <name evidence="1" type="ORF">B7O98_09375</name>
</gene>
<sequence>MGLKKVVLDVLKPIKGYSLVTLAQNLTKVDGVKRVSVVVNEIDVETVTLNVTVEGDDIDFDGLRSSLEGMGAVIHSVDEVIVESEEISSSEEEG</sequence>
<evidence type="ECO:0000313" key="2">
    <source>
        <dbReference type="EMBL" id="PUA32561.1"/>
    </source>
</evidence>
<dbReference type="PANTHER" id="PTHR42240:SF1">
    <property type="entry name" value="DUF211 DOMAIN-CONTAINING PROTEIN"/>
    <property type="match status" value="1"/>
</dbReference>
<proteinExistence type="predicted"/>
<reference evidence="1" key="1">
    <citation type="submission" date="2017-04" db="EMBL/GenBank/DDBJ databases">
        <authorList>
            <person name="Afonso C.L."/>
            <person name="Miller P.J."/>
            <person name="Scott M.A."/>
            <person name="Spackman E."/>
            <person name="Goraichik I."/>
            <person name="Dimitrov K.M."/>
            <person name="Suarez D.L."/>
            <person name="Swayne D.E."/>
        </authorList>
    </citation>
    <scope>NUCLEOTIDE SEQUENCE</scope>
    <source>
        <strain evidence="1">NZ3</strain>
    </source>
</reference>
<dbReference type="SUPFAM" id="SSF160363">
    <property type="entry name" value="MTH889-like"/>
    <property type="match status" value="1"/>
</dbReference>
<dbReference type="EMBL" id="NBVN01000004">
    <property type="protein sequence ID" value="PUA32561.1"/>
    <property type="molecule type" value="Genomic_DNA"/>
</dbReference>
<dbReference type="PANTHER" id="PTHR42240">
    <property type="entry name" value="DUF211 DOMAIN-CONTAINING PROTEIN"/>
    <property type="match status" value="1"/>
</dbReference>
<dbReference type="InterPro" id="IPR003831">
    <property type="entry name" value="DUF211"/>
</dbReference>
<dbReference type="InterPro" id="IPR023129">
    <property type="entry name" value="MTH889-like_dom_sf"/>
</dbReference>
<dbReference type="AlphaFoldDB" id="A0A2R7Y1L5"/>